<name>A0A7W7LJB9_STRNE</name>
<dbReference type="GO" id="GO:0012505">
    <property type="term" value="C:endomembrane system"/>
    <property type="evidence" value="ECO:0007669"/>
    <property type="project" value="UniProtKB-SubCell"/>
</dbReference>
<gene>
    <name evidence="7" type="ORF">FHS38_006833</name>
</gene>
<feature type="domain" description="DUF1232" evidence="6">
    <location>
        <begin position="47"/>
        <end position="78"/>
    </location>
</feature>
<reference evidence="7 8" key="1">
    <citation type="submission" date="2020-08" db="EMBL/GenBank/DDBJ databases">
        <title>Genomic Encyclopedia of Type Strains, Phase III (KMG-III): the genomes of soil and plant-associated and newly described type strains.</title>
        <authorList>
            <person name="Whitman W."/>
        </authorList>
    </citation>
    <scope>NUCLEOTIDE SEQUENCE [LARGE SCALE GENOMIC DNA]</scope>
    <source>
        <strain evidence="7 8">CECT 3265</strain>
    </source>
</reference>
<dbReference type="Proteomes" id="UP000556436">
    <property type="component" value="Unassembled WGS sequence"/>
</dbReference>
<dbReference type="RefSeq" id="WP_184740176.1">
    <property type="nucleotide sequence ID" value="NZ_BMRW01000025.1"/>
</dbReference>
<accession>A0A7W7LJB9</accession>
<comment type="subcellular location">
    <subcellularLocation>
        <location evidence="1">Endomembrane system</location>
        <topology evidence="1">Multi-pass membrane protein</topology>
    </subcellularLocation>
</comment>
<evidence type="ECO:0000313" key="8">
    <source>
        <dbReference type="Proteomes" id="UP000556436"/>
    </source>
</evidence>
<evidence type="ECO:0000256" key="4">
    <source>
        <dbReference type="ARBA" id="ARBA00023136"/>
    </source>
</evidence>
<protein>
    <submittedName>
        <fullName evidence="7">Uncharacterized membrane protein YkvA (DUF1232 family)</fullName>
    </submittedName>
</protein>
<keyword evidence="2 5" id="KW-0812">Transmembrane</keyword>
<comment type="caution">
    <text evidence="7">The sequence shown here is derived from an EMBL/GenBank/DDBJ whole genome shotgun (WGS) entry which is preliminary data.</text>
</comment>
<dbReference type="InterPro" id="IPR010652">
    <property type="entry name" value="DUF1232"/>
</dbReference>
<dbReference type="Pfam" id="PF06803">
    <property type="entry name" value="DUF1232"/>
    <property type="match status" value="1"/>
</dbReference>
<keyword evidence="3 5" id="KW-1133">Transmembrane helix</keyword>
<evidence type="ECO:0000256" key="1">
    <source>
        <dbReference type="ARBA" id="ARBA00004127"/>
    </source>
</evidence>
<sequence>MSSELWVLVSLLAVLVTAMAVAAAVVAVRLFRARRLLRDAGVPENKKIIFWGALLYLVSPVDLVPDPVYLDDIGILLLALRSLHKAAADAGVPRAPDR</sequence>
<evidence type="ECO:0000256" key="2">
    <source>
        <dbReference type="ARBA" id="ARBA00022692"/>
    </source>
</evidence>
<keyword evidence="8" id="KW-1185">Reference proteome</keyword>
<dbReference type="AlphaFoldDB" id="A0A7W7LJB9"/>
<evidence type="ECO:0000313" key="7">
    <source>
        <dbReference type="EMBL" id="MBB4890743.1"/>
    </source>
</evidence>
<dbReference type="EMBL" id="JACHJG010000024">
    <property type="protein sequence ID" value="MBB4890743.1"/>
    <property type="molecule type" value="Genomic_DNA"/>
</dbReference>
<keyword evidence="4 5" id="KW-0472">Membrane</keyword>
<evidence type="ECO:0000259" key="6">
    <source>
        <dbReference type="Pfam" id="PF06803"/>
    </source>
</evidence>
<proteinExistence type="predicted"/>
<evidence type="ECO:0000256" key="5">
    <source>
        <dbReference type="SAM" id="Phobius"/>
    </source>
</evidence>
<evidence type="ECO:0000256" key="3">
    <source>
        <dbReference type="ARBA" id="ARBA00022989"/>
    </source>
</evidence>
<organism evidence="7 8">
    <name type="scientific">Streptomyces netropsis</name>
    <name type="common">Streptoverticillium netropsis</name>
    <dbReference type="NCBI Taxonomy" id="55404"/>
    <lineage>
        <taxon>Bacteria</taxon>
        <taxon>Bacillati</taxon>
        <taxon>Actinomycetota</taxon>
        <taxon>Actinomycetes</taxon>
        <taxon>Kitasatosporales</taxon>
        <taxon>Streptomycetaceae</taxon>
        <taxon>Streptomyces</taxon>
    </lineage>
</organism>
<feature type="transmembrane region" description="Helical" evidence="5">
    <location>
        <begin position="6"/>
        <end position="28"/>
    </location>
</feature>